<name>A0A1N7A8X0_9ACTN</name>
<dbReference type="EMBL" id="FTNF01000009">
    <property type="protein sequence ID" value="SIR35498.1"/>
    <property type="molecule type" value="Genomic_DNA"/>
</dbReference>
<gene>
    <name evidence="1" type="ORF">SAMN05444858_1091</name>
</gene>
<dbReference type="Proteomes" id="UP000186004">
    <property type="component" value="Unassembled WGS sequence"/>
</dbReference>
<evidence type="ECO:0000313" key="2">
    <source>
        <dbReference type="Proteomes" id="UP000186004"/>
    </source>
</evidence>
<protein>
    <submittedName>
        <fullName evidence="1">Uncharacterized protein</fullName>
    </submittedName>
</protein>
<sequence>MSAIASLYVLDRDRVVELAGLVGRPSWWARLPRSSATTDQNGAFFQVLAKHARPVRPGYEWSGYCMLAVVDYLQRHGVPLRRSDLRAESSAINRVYGETLLLTPVHKKYLGKLAPDAHREDELRAYFENKRLGFEEAGMAAMDGLELLHDTLSGLQPDEVLLLNVG</sequence>
<keyword evidence="2" id="KW-1185">Reference proteome</keyword>
<dbReference type="OrthoDB" id="3296391at2"/>
<accession>A0A1N7A8X0</accession>
<evidence type="ECO:0000313" key="1">
    <source>
        <dbReference type="EMBL" id="SIR35498.1"/>
    </source>
</evidence>
<organism evidence="1 2">
    <name type="scientific">Micromonospora avicenniae</name>
    <dbReference type="NCBI Taxonomy" id="1198245"/>
    <lineage>
        <taxon>Bacteria</taxon>
        <taxon>Bacillati</taxon>
        <taxon>Actinomycetota</taxon>
        <taxon>Actinomycetes</taxon>
        <taxon>Micromonosporales</taxon>
        <taxon>Micromonosporaceae</taxon>
        <taxon>Micromonospora</taxon>
    </lineage>
</organism>
<reference evidence="1 2" key="1">
    <citation type="submission" date="2017-01" db="EMBL/GenBank/DDBJ databases">
        <authorList>
            <person name="Mah S.A."/>
            <person name="Swanson W.J."/>
            <person name="Moy G.W."/>
            <person name="Vacquier V.D."/>
        </authorList>
    </citation>
    <scope>NUCLEOTIDE SEQUENCE [LARGE SCALE GENOMIC DNA]</scope>
    <source>
        <strain evidence="1 2">DSM 45758</strain>
    </source>
</reference>
<proteinExistence type="predicted"/>
<dbReference type="AlphaFoldDB" id="A0A1N7A8X0"/>
<dbReference type="RefSeq" id="WP_139338012.1">
    <property type="nucleotide sequence ID" value="NZ_FTNF01000009.1"/>
</dbReference>